<dbReference type="Pfam" id="PF05730">
    <property type="entry name" value="CFEM"/>
    <property type="match status" value="1"/>
</dbReference>
<dbReference type="GO" id="GO:0046872">
    <property type="term" value="F:metal ion binding"/>
    <property type="evidence" value="ECO:0007669"/>
    <property type="project" value="UniProtKB-UniRule"/>
</dbReference>
<keyword evidence="9 16" id="KW-1133">Transmembrane helix</keyword>
<name>A0A7U2I3E3_PHANO</name>
<feature type="transmembrane region" description="Helical" evidence="16">
    <location>
        <begin position="316"/>
        <end position="336"/>
    </location>
</feature>
<dbReference type="AlphaFoldDB" id="A0A7U2I3E3"/>
<keyword evidence="6" id="KW-0336">GPI-anchor</keyword>
<feature type="transmembrane region" description="Helical" evidence="16">
    <location>
        <begin position="12"/>
        <end position="33"/>
    </location>
</feature>
<keyword evidence="5" id="KW-0964">Secreted</keyword>
<evidence type="ECO:0000256" key="15">
    <source>
        <dbReference type="SAM" id="MobiDB-lite"/>
    </source>
</evidence>
<keyword evidence="12" id="KW-0449">Lipoprotein</keyword>
<keyword evidence="14" id="KW-0349">Heme</keyword>
<evidence type="ECO:0000259" key="17">
    <source>
        <dbReference type="PROSITE" id="PS52012"/>
    </source>
</evidence>
<evidence type="ECO:0000256" key="1">
    <source>
        <dbReference type="ARBA" id="ARBA00004141"/>
    </source>
</evidence>
<evidence type="ECO:0000256" key="7">
    <source>
        <dbReference type="ARBA" id="ARBA00022692"/>
    </source>
</evidence>
<evidence type="ECO:0000313" key="18">
    <source>
        <dbReference type="EMBL" id="QRC98401.1"/>
    </source>
</evidence>
<feature type="transmembrane region" description="Helical" evidence="16">
    <location>
        <begin position="356"/>
        <end position="376"/>
    </location>
</feature>
<protein>
    <recommendedName>
        <fullName evidence="17">CFEM domain-containing protein</fullName>
    </recommendedName>
</protein>
<gene>
    <name evidence="18" type="ORF">JI435_044650</name>
</gene>
<dbReference type="SMART" id="SM00747">
    <property type="entry name" value="CFEM"/>
    <property type="match status" value="1"/>
</dbReference>
<evidence type="ECO:0000256" key="9">
    <source>
        <dbReference type="ARBA" id="ARBA00022989"/>
    </source>
</evidence>
<keyword evidence="6" id="KW-0325">Glycoprotein</keyword>
<dbReference type="Pfam" id="PF20684">
    <property type="entry name" value="Fung_rhodopsin"/>
    <property type="match status" value="1"/>
</dbReference>
<evidence type="ECO:0000313" key="19">
    <source>
        <dbReference type="Proteomes" id="UP000663193"/>
    </source>
</evidence>
<evidence type="ECO:0000256" key="2">
    <source>
        <dbReference type="ARBA" id="ARBA00004589"/>
    </source>
</evidence>
<sequence length="469" mass="52306">MYTSAFDELCRCVYSGAMRLFYLLLSVLTWAQIGTAQDDTTELLAAVPSLPTCAQSCLMTALDHSPCQPTDQKCLCTSAQFIGATDACVMKSCTLRQSLFTKNTTTTLCNAPMRDESDKIRVTNIIIVVLAATCCALRIFHKCLTSGLKGLDVDDYIVLGATILGIATVIIIDRGVIPNGIGKDVWAVPFENITRFSFWLYILTLTYFLMVPTVKLALLFFFLRIFPKTWTRRLLWATVVFNVIYGIVFIIVGVFQCRPISYYWTQWDDTSSTSGHCNNLNAIAWSNAIISIVIDIWMLALPLYEVYHLQLSWRRKICVSLMFLVGTFITVVSGLRLQSLVKFATSMNPTWDQAQIIHWSNIEMGVGVVCICMPSIRIMLVRLFPKALGSRRDATHVYSKEGNRSGAGGPHIFKSGLDKRSSRAPHAITYAQTYAVHRGDGDEISLVQMEDLESKAPKASSTHTSEISM</sequence>
<feature type="transmembrane region" description="Helical" evidence="16">
    <location>
        <begin position="234"/>
        <end position="255"/>
    </location>
</feature>
<evidence type="ECO:0000256" key="14">
    <source>
        <dbReference type="PROSITE-ProRule" id="PRU01356"/>
    </source>
</evidence>
<keyword evidence="11 14" id="KW-1015">Disulfide bond</keyword>
<dbReference type="EMBL" id="CP069030">
    <property type="protein sequence ID" value="QRC98401.1"/>
    <property type="molecule type" value="Genomic_DNA"/>
</dbReference>
<feature type="disulfide bond" evidence="14">
    <location>
        <begin position="53"/>
        <end position="93"/>
    </location>
</feature>
<dbReference type="PANTHER" id="PTHR33048">
    <property type="entry name" value="PTH11-LIKE INTEGRAL MEMBRANE PROTEIN (AFU_ORTHOLOGUE AFUA_5G11245)"/>
    <property type="match status" value="1"/>
</dbReference>
<feature type="transmembrane region" description="Helical" evidence="16">
    <location>
        <begin position="198"/>
        <end position="222"/>
    </location>
</feature>
<dbReference type="GO" id="GO:0005576">
    <property type="term" value="C:extracellular region"/>
    <property type="evidence" value="ECO:0007669"/>
    <property type="project" value="UniProtKB-SubCell"/>
</dbReference>
<dbReference type="InterPro" id="IPR052337">
    <property type="entry name" value="SAT4-like"/>
</dbReference>
<evidence type="ECO:0000256" key="11">
    <source>
        <dbReference type="ARBA" id="ARBA00023157"/>
    </source>
</evidence>
<feature type="transmembrane region" description="Helical" evidence="16">
    <location>
        <begin position="122"/>
        <end position="141"/>
    </location>
</feature>
<organism evidence="18 19">
    <name type="scientific">Phaeosphaeria nodorum (strain SN15 / ATCC MYA-4574 / FGSC 10173)</name>
    <name type="common">Glume blotch fungus</name>
    <name type="synonym">Parastagonospora nodorum</name>
    <dbReference type="NCBI Taxonomy" id="321614"/>
    <lineage>
        <taxon>Eukaryota</taxon>
        <taxon>Fungi</taxon>
        <taxon>Dikarya</taxon>
        <taxon>Ascomycota</taxon>
        <taxon>Pezizomycotina</taxon>
        <taxon>Dothideomycetes</taxon>
        <taxon>Pleosporomycetidae</taxon>
        <taxon>Pleosporales</taxon>
        <taxon>Pleosporineae</taxon>
        <taxon>Phaeosphaeriaceae</taxon>
        <taxon>Parastagonospora</taxon>
    </lineage>
</organism>
<comment type="similarity">
    <text evidence="4">Belongs to the RBT5 family.</text>
</comment>
<evidence type="ECO:0000256" key="12">
    <source>
        <dbReference type="ARBA" id="ARBA00023288"/>
    </source>
</evidence>
<dbReference type="Proteomes" id="UP000663193">
    <property type="component" value="Chromosome 8"/>
</dbReference>
<keyword evidence="14" id="KW-0479">Metal-binding</keyword>
<keyword evidence="10 16" id="KW-0472">Membrane</keyword>
<feature type="disulfide bond" evidence="14">
    <location>
        <begin position="57"/>
        <end position="88"/>
    </location>
</feature>
<dbReference type="InterPro" id="IPR049326">
    <property type="entry name" value="Rhodopsin_dom_fungi"/>
</dbReference>
<feature type="disulfide bond" evidence="14">
    <location>
        <begin position="76"/>
        <end position="109"/>
    </location>
</feature>
<accession>A0A7U2I3E3</accession>
<feature type="transmembrane region" description="Helical" evidence="16">
    <location>
        <begin position="153"/>
        <end position="172"/>
    </location>
</feature>
<evidence type="ECO:0000256" key="10">
    <source>
        <dbReference type="ARBA" id="ARBA00023136"/>
    </source>
</evidence>
<dbReference type="OrthoDB" id="2496787at2759"/>
<feature type="transmembrane region" description="Helical" evidence="16">
    <location>
        <begin position="282"/>
        <end position="304"/>
    </location>
</feature>
<evidence type="ECO:0000256" key="5">
    <source>
        <dbReference type="ARBA" id="ARBA00022525"/>
    </source>
</evidence>
<reference evidence="19" key="1">
    <citation type="journal article" date="2021" name="BMC Genomics">
        <title>Chromosome-level genome assembly and manually-curated proteome of model necrotroph Parastagonospora nodorum Sn15 reveals a genome-wide trove of candidate effector homologs, and redundancy of virulence-related functions within an accessory chromosome.</title>
        <authorList>
            <person name="Bertazzoni S."/>
            <person name="Jones D.A.B."/>
            <person name="Phan H.T."/>
            <person name="Tan K.-C."/>
            <person name="Hane J.K."/>
        </authorList>
    </citation>
    <scope>NUCLEOTIDE SEQUENCE [LARGE SCALE GENOMIC DNA]</scope>
    <source>
        <strain evidence="19">SN15 / ATCC MYA-4574 / FGSC 10173)</strain>
    </source>
</reference>
<keyword evidence="7 16" id="KW-0812">Transmembrane</keyword>
<dbReference type="GO" id="GO:0098552">
    <property type="term" value="C:side of membrane"/>
    <property type="evidence" value="ECO:0007669"/>
    <property type="project" value="UniProtKB-KW"/>
</dbReference>
<keyword evidence="19" id="KW-1185">Reference proteome</keyword>
<evidence type="ECO:0000256" key="4">
    <source>
        <dbReference type="ARBA" id="ARBA00010031"/>
    </source>
</evidence>
<comment type="subcellular location">
    <subcellularLocation>
        <location evidence="2">Membrane</location>
        <topology evidence="2">Lipid-anchor</topology>
        <topology evidence="2">GPI-anchor</topology>
    </subcellularLocation>
    <subcellularLocation>
        <location evidence="1">Membrane</location>
        <topology evidence="1">Multi-pass membrane protein</topology>
    </subcellularLocation>
    <subcellularLocation>
        <location evidence="3">Secreted</location>
    </subcellularLocation>
</comment>
<dbReference type="PROSITE" id="PS52012">
    <property type="entry name" value="CFEM"/>
    <property type="match status" value="1"/>
</dbReference>
<evidence type="ECO:0000256" key="8">
    <source>
        <dbReference type="ARBA" id="ARBA00022729"/>
    </source>
</evidence>
<evidence type="ECO:0000256" key="13">
    <source>
        <dbReference type="ARBA" id="ARBA00038359"/>
    </source>
</evidence>
<evidence type="ECO:0000256" key="16">
    <source>
        <dbReference type="SAM" id="Phobius"/>
    </source>
</evidence>
<keyword evidence="14" id="KW-0408">Iron</keyword>
<dbReference type="InterPro" id="IPR008427">
    <property type="entry name" value="Extracellular_membr_CFEM_dom"/>
</dbReference>
<feature type="region of interest" description="Disordered" evidence="15">
    <location>
        <begin position="399"/>
        <end position="420"/>
    </location>
</feature>
<feature type="binding site" description="axial binding residue" evidence="14">
    <location>
        <position position="71"/>
    </location>
    <ligand>
        <name>heme</name>
        <dbReference type="ChEBI" id="CHEBI:30413"/>
    </ligand>
    <ligandPart>
        <name>Fe</name>
        <dbReference type="ChEBI" id="CHEBI:18248"/>
    </ligandPart>
</feature>
<proteinExistence type="inferred from homology"/>
<feature type="domain" description="CFEM" evidence="17">
    <location>
        <begin position="19"/>
        <end position="136"/>
    </location>
</feature>
<keyword evidence="8" id="KW-0732">Signal</keyword>
<comment type="similarity">
    <text evidence="13">Belongs to the SAT4 family.</text>
</comment>
<dbReference type="PANTHER" id="PTHR33048:SF143">
    <property type="entry name" value="EXTRACELLULAR MEMBRANE PROTEIN CFEM DOMAIN-CONTAINING PROTEIN-RELATED"/>
    <property type="match status" value="1"/>
</dbReference>
<evidence type="ECO:0000256" key="3">
    <source>
        <dbReference type="ARBA" id="ARBA00004613"/>
    </source>
</evidence>
<dbReference type="VEuPathDB" id="FungiDB:JI435_044650"/>
<feature type="disulfide bond" evidence="14">
    <location>
        <begin position="67"/>
        <end position="74"/>
    </location>
</feature>
<evidence type="ECO:0000256" key="6">
    <source>
        <dbReference type="ARBA" id="ARBA00022622"/>
    </source>
</evidence>